<evidence type="ECO:0000256" key="1">
    <source>
        <dbReference type="ARBA" id="ARBA00005579"/>
    </source>
</evidence>
<dbReference type="AlphaFoldDB" id="S4RYA0"/>
<comment type="similarity">
    <text evidence="1 4">Belongs to the Stoned B family.</text>
</comment>
<dbReference type="InterPro" id="IPR012320">
    <property type="entry name" value="SHD_dom"/>
</dbReference>
<evidence type="ECO:0000313" key="7">
    <source>
        <dbReference type="Ensembl" id="ENSPMAP00000010191.1"/>
    </source>
</evidence>
<dbReference type="SUPFAM" id="SSF49447">
    <property type="entry name" value="Second domain of Mu2 adaptin subunit (ap50) of ap2 adaptor"/>
    <property type="match status" value="1"/>
</dbReference>
<dbReference type="InterPro" id="IPR050431">
    <property type="entry name" value="Adaptor_comp_med_subunit"/>
</dbReference>
<feature type="domain" description="MHD" evidence="6">
    <location>
        <begin position="251"/>
        <end position="551"/>
    </location>
</feature>
<proteinExistence type="inferred from homology"/>
<dbReference type="Ensembl" id="ENSPMAT00000010236.1">
    <property type="protein sequence ID" value="ENSPMAP00000010191.1"/>
    <property type="gene ID" value="ENSPMAG00000009268.1"/>
</dbReference>
<dbReference type="GO" id="GO:0006897">
    <property type="term" value="P:endocytosis"/>
    <property type="evidence" value="ECO:0007669"/>
    <property type="project" value="UniProtKB-KW"/>
</dbReference>
<comment type="function">
    <text evidence="4">Adapter protein involved in endocytic machinery. Involved in the synaptic vesicle recycling. May facilitate clathrin-coated vesicle uncoating.</text>
</comment>
<comment type="subcellular location">
    <subcellularLocation>
        <location evidence="4">Synapse</location>
        <location evidence="4">Synaptosome</location>
    </subcellularLocation>
    <subcellularLocation>
        <location evidence="4">Cytoplasm</location>
    </subcellularLocation>
</comment>
<dbReference type="HOGENOM" id="CLU_016541_0_0_1"/>
<dbReference type="Pfam" id="PF00928">
    <property type="entry name" value="Adap_comp_sub"/>
    <property type="match status" value="1"/>
</dbReference>
<evidence type="ECO:0000256" key="4">
    <source>
        <dbReference type="PIRNR" id="PIRNR037099"/>
    </source>
</evidence>
<dbReference type="PROSITE" id="PS51072">
    <property type="entry name" value="MHD"/>
    <property type="match status" value="1"/>
</dbReference>
<accession>S4RYA0</accession>
<keyword evidence="4" id="KW-0771">Synaptosome</keyword>
<organism evidence="7">
    <name type="scientific">Petromyzon marinus</name>
    <name type="common">Sea lamprey</name>
    <dbReference type="NCBI Taxonomy" id="7757"/>
    <lineage>
        <taxon>Eukaryota</taxon>
        <taxon>Metazoa</taxon>
        <taxon>Chordata</taxon>
        <taxon>Craniata</taxon>
        <taxon>Vertebrata</taxon>
        <taxon>Cyclostomata</taxon>
        <taxon>Hyperoartia</taxon>
        <taxon>Petromyzontiformes</taxon>
        <taxon>Petromyzontidae</taxon>
        <taxon>Petromyzon</taxon>
    </lineage>
</organism>
<dbReference type="OMA" id="PIRDTSW"/>
<dbReference type="GO" id="GO:0045202">
    <property type="term" value="C:synapse"/>
    <property type="evidence" value="ECO:0007669"/>
    <property type="project" value="UniProtKB-SubCell"/>
</dbReference>
<dbReference type="GO" id="GO:0030100">
    <property type="term" value="P:regulation of endocytosis"/>
    <property type="evidence" value="ECO:0007669"/>
    <property type="project" value="UniProtKB-UniRule"/>
</dbReference>
<protein>
    <recommendedName>
        <fullName evidence="4">Stonin-2</fullName>
    </recommendedName>
</protein>
<reference evidence="7" key="1">
    <citation type="submission" date="2025-08" db="UniProtKB">
        <authorList>
            <consortium name="Ensembl"/>
        </authorList>
    </citation>
    <scope>IDENTIFICATION</scope>
</reference>
<feature type="domain" description="SHD" evidence="5">
    <location>
        <begin position="115"/>
        <end position="247"/>
    </location>
</feature>
<dbReference type="PIRSF" id="PIRSF037099">
    <property type="entry name" value="Stonin"/>
    <property type="match status" value="1"/>
</dbReference>
<evidence type="ECO:0000259" key="6">
    <source>
        <dbReference type="PROSITE" id="PS51072"/>
    </source>
</evidence>
<dbReference type="GeneTree" id="ENSGT00940000159392"/>
<reference evidence="7" key="2">
    <citation type="submission" date="2025-09" db="UniProtKB">
        <authorList>
            <consortium name="Ensembl"/>
        </authorList>
    </citation>
    <scope>IDENTIFICATION</scope>
</reference>
<dbReference type="GO" id="GO:0005737">
    <property type="term" value="C:cytoplasm"/>
    <property type="evidence" value="ECO:0007669"/>
    <property type="project" value="UniProtKB-SubCell"/>
</dbReference>
<evidence type="ECO:0000256" key="3">
    <source>
        <dbReference type="ARBA" id="ARBA00022583"/>
    </source>
</evidence>
<dbReference type="GO" id="GO:0043005">
    <property type="term" value="C:neuron projection"/>
    <property type="evidence" value="ECO:0007669"/>
    <property type="project" value="UniProtKB-KW"/>
</dbReference>
<dbReference type="InterPro" id="IPR028565">
    <property type="entry name" value="MHD"/>
</dbReference>
<evidence type="ECO:0000259" key="5">
    <source>
        <dbReference type="PROSITE" id="PS51070"/>
    </source>
</evidence>
<keyword evidence="2 4" id="KW-0963">Cytoplasm</keyword>
<dbReference type="InterPro" id="IPR036168">
    <property type="entry name" value="AP2_Mu_C_sf"/>
</dbReference>
<sequence>PLHPTNPFLTNLPEPAQTSPVNPFHSYCEHLEDVISKPSGEGDWGNNLYSSSVTCFPTNEVDETKRSSGFSDGTSSQLKQSHAVDSHSLNNLPCSSAVVSSLCVHCPDYVAQSEGWHLMLRIPERKSKMSSRQWGPIYLTLKDGLMQFYYEKGLEKPFKKFTLQIGHELSEFRLEHFNELGKIHTLRIEAVAYKEKRKFQAKPTLLFADNRSELLKLGTTDYGDFTSFVQSVQDELMKLPCPVETNVAYMEDMMLVEVSDEFQGILNVENDLVQHAVTTHIQTVAFISGNHDCCLNFHNCDTNSTETAFTEIDSMAFYGYQFHSCTKIVEFNASKMVKFTPPDACKIELLRFRTIFPEKGLPFLIKTIATVQGAFIELQSWLVMSTEFSSNQSPHLLVPCENVMVRYPIPADWVKIFRTENLIKQKSLTAKVNKSAKFGSVSCTGLEPLMQVTIGSAKYEHAFNAIVWRIEKLPDRNVEAADHPHRFSCRLELGSNKELPCAFFRSVDVEFDMPAAMASRTLVGCVSSPANPNLGKCVTYKSHFHCKVEMERRWLHLGDTDVEERPAACALQ</sequence>
<dbReference type="STRING" id="7757.ENSPMAP00000010191"/>
<keyword evidence="4" id="KW-0770">Synapse</keyword>
<dbReference type="Gene3D" id="2.60.40.1170">
    <property type="entry name" value="Mu homology domain, subdomain B"/>
    <property type="match status" value="2"/>
</dbReference>
<dbReference type="InterPro" id="IPR017110">
    <property type="entry name" value="Stonin"/>
</dbReference>
<dbReference type="PROSITE" id="PS51070">
    <property type="entry name" value="SHD"/>
    <property type="match status" value="1"/>
</dbReference>
<evidence type="ECO:0000256" key="2">
    <source>
        <dbReference type="ARBA" id="ARBA00022490"/>
    </source>
</evidence>
<keyword evidence="3 4" id="KW-0254">Endocytosis</keyword>
<dbReference type="PANTHER" id="PTHR10529">
    <property type="entry name" value="AP COMPLEX SUBUNIT MU"/>
    <property type="match status" value="1"/>
</dbReference>
<name>S4RYA0_PETMA</name>